<accession>A0A4Y8IM01</accession>
<sequence>MNENIMKNGMPIVTLLLAGIPILGFMLGFMGMVPLPVYVFVPMIPMLLIFTVMTIKSRTKAPDFSNKIISSIWIGFLGTLALDIFRIMSVKIGWLPMDVPLALGAKIVGMDPMKMDMEQGMMGPWLAGNIYHLLIGISFTLVYILLVGKGNIKLGILFGILIWIGMMVLPPMPMMVGFFGMKTGGMGLAFGTLIAHIAFGLVVGLLAKRFVKSKGLLL</sequence>
<gene>
    <name evidence="2" type="ORF">E3U55_12040</name>
</gene>
<dbReference type="InterPro" id="IPR046739">
    <property type="entry name" value="DUF6789"/>
</dbReference>
<dbReference type="AlphaFoldDB" id="A0A4Y8IM01"/>
<comment type="caution">
    <text evidence="2">The sequence shown here is derived from an EMBL/GenBank/DDBJ whole genome shotgun (WGS) entry which is preliminary data.</text>
</comment>
<keyword evidence="1" id="KW-1133">Transmembrane helix</keyword>
<feature type="transmembrane region" description="Helical" evidence="1">
    <location>
        <begin position="185"/>
        <end position="207"/>
    </location>
</feature>
<feature type="transmembrane region" description="Helical" evidence="1">
    <location>
        <begin position="154"/>
        <end position="179"/>
    </location>
</feature>
<dbReference type="Proteomes" id="UP000297975">
    <property type="component" value="Unassembled WGS sequence"/>
</dbReference>
<dbReference type="Pfam" id="PF20587">
    <property type="entry name" value="DUF6789"/>
    <property type="match status" value="1"/>
</dbReference>
<keyword evidence="1" id="KW-0812">Transmembrane</keyword>
<feature type="transmembrane region" description="Helical" evidence="1">
    <location>
        <begin position="130"/>
        <end position="147"/>
    </location>
</feature>
<organism evidence="2 3">
    <name type="scientific">Filobacillus milosensis</name>
    <dbReference type="NCBI Taxonomy" id="94137"/>
    <lineage>
        <taxon>Bacteria</taxon>
        <taxon>Bacillati</taxon>
        <taxon>Bacillota</taxon>
        <taxon>Bacilli</taxon>
        <taxon>Bacillales</taxon>
        <taxon>Bacillaceae</taxon>
        <taxon>Filobacillus</taxon>
    </lineage>
</organism>
<dbReference type="OrthoDB" id="1414596at2"/>
<keyword evidence="3" id="KW-1185">Reference proteome</keyword>
<evidence type="ECO:0000313" key="2">
    <source>
        <dbReference type="EMBL" id="TFB18515.1"/>
    </source>
</evidence>
<feature type="transmembrane region" description="Helical" evidence="1">
    <location>
        <begin position="37"/>
        <end position="56"/>
    </location>
</feature>
<feature type="transmembrane region" description="Helical" evidence="1">
    <location>
        <begin position="68"/>
        <end position="88"/>
    </location>
</feature>
<feature type="transmembrane region" description="Helical" evidence="1">
    <location>
        <begin position="12"/>
        <end position="31"/>
    </location>
</feature>
<evidence type="ECO:0000256" key="1">
    <source>
        <dbReference type="SAM" id="Phobius"/>
    </source>
</evidence>
<protein>
    <submittedName>
        <fullName evidence="2">Uncharacterized protein</fullName>
    </submittedName>
</protein>
<name>A0A4Y8IM01_9BACI</name>
<dbReference type="EMBL" id="SOPW01000013">
    <property type="protein sequence ID" value="TFB18515.1"/>
    <property type="molecule type" value="Genomic_DNA"/>
</dbReference>
<proteinExistence type="predicted"/>
<evidence type="ECO:0000313" key="3">
    <source>
        <dbReference type="Proteomes" id="UP000297975"/>
    </source>
</evidence>
<keyword evidence="1" id="KW-0472">Membrane</keyword>
<reference evidence="2 3" key="1">
    <citation type="submission" date="2019-03" db="EMBL/GenBank/DDBJ databases">
        <authorList>
            <person name="He R.-H."/>
        </authorList>
    </citation>
    <scope>NUCLEOTIDE SEQUENCE [LARGE SCALE GENOMIC DNA]</scope>
    <source>
        <strain evidence="3">SH 714</strain>
    </source>
</reference>
<dbReference type="RefSeq" id="WP_134340720.1">
    <property type="nucleotide sequence ID" value="NZ_SOPW01000013.1"/>
</dbReference>